<evidence type="ECO:0000256" key="2">
    <source>
        <dbReference type="ARBA" id="ARBA00022692"/>
    </source>
</evidence>
<gene>
    <name evidence="7" type="ORF">LOB39_03480</name>
</gene>
<name>A0ABD4SA35_9LACO</name>
<evidence type="ECO:0000256" key="3">
    <source>
        <dbReference type="ARBA" id="ARBA00022989"/>
    </source>
</evidence>
<dbReference type="GO" id="GO:0005524">
    <property type="term" value="F:ATP binding"/>
    <property type="evidence" value="ECO:0007669"/>
    <property type="project" value="UniProtKB-KW"/>
</dbReference>
<reference evidence="7 8" key="1">
    <citation type="submission" date="2021-12" db="EMBL/GenBank/DDBJ databases">
        <title>Antimicrobial susceptibility of Lactobacillus delbrueckii subsp. lactis obtained from milk products and other habitats.</title>
        <authorList>
            <person name="Shani N."/>
        </authorList>
    </citation>
    <scope>NUCLEOTIDE SEQUENCE [LARGE SCALE GENOMIC DNA]</scope>
    <source>
        <strain evidence="7 8">CIRM BIA 266</strain>
    </source>
</reference>
<proteinExistence type="predicted"/>
<feature type="transmembrane region" description="Helical" evidence="5">
    <location>
        <begin position="56"/>
        <end position="79"/>
    </location>
</feature>
<sequence>MRNIAKKVIHDHPKSFISMVLLIILSITTSLLPPLALEQIVNHLTDQKEVSLLFALAYLGLIVLSDLFASAQNISITIFGKKLTHGMRSALVQKLNTITTGYLTNHESGAIASVFINNADIINSLYSEGVVGMIADLFQLIGLLFVVFTRSIGLGFIILIVMPLILVITRHFQKASLASQKQNRAAIAKVNHHIPETLRVLSMIHIFEKEDYMEDKYDQYIEESYRAQNKSKWLDSVYSPIILTIEAVVIGLLMIWAAQGQKMQTFFGINAGSTVALIAYVRQIFTPLESIGMEIQSIQDAMAGMSRIQDFLNEADSKPDICQGEEHDF</sequence>
<dbReference type="RefSeq" id="WP_231523325.1">
    <property type="nucleotide sequence ID" value="NZ_JAJNUD010000005.1"/>
</dbReference>
<dbReference type="Proteomes" id="UP001320314">
    <property type="component" value="Unassembled WGS sequence"/>
</dbReference>
<keyword evidence="7" id="KW-0067">ATP-binding</keyword>
<keyword evidence="2 5" id="KW-0812">Transmembrane</keyword>
<keyword evidence="3 5" id="KW-1133">Transmembrane helix</keyword>
<dbReference type="InterPro" id="IPR036640">
    <property type="entry name" value="ABC1_TM_sf"/>
</dbReference>
<dbReference type="EMBL" id="JAJNUD010000005">
    <property type="protein sequence ID" value="MCD5517639.1"/>
    <property type="molecule type" value="Genomic_DNA"/>
</dbReference>
<dbReference type="InterPro" id="IPR039421">
    <property type="entry name" value="Type_1_exporter"/>
</dbReference>
<evidence type="ECO:0000256" key="1">
    <source>
        <dbReference type="ARBA" id="ARBA00004651"/>
    </source>
</evidence>
<evidence type="ECO:0000256" key="5">
    <source>
        <dbReference type="SAM" id="Phobius"/>
    </source>
</evidence>
<feature type="domain" description="ABC transmembrane type-1" evidence="6">
    <location>
        <begin position="19"/>
        <end position="300"/>
    </location>
</feature>
<dbReference type="SUPFAM" id="SSF90123">
    <property type="entry name" value="ABC transporter transmembrane region"/>
    <property type="match status" value="1"/>
</dbReference>
<dbReference type="GO" id="GO:0005886">
    <property type="term" value="C:plasma membrane"/>
    <property type="evidence" value="ECO:0007669"/>
    <property type="project" value="UniProtKB-SubCell"/>
</dbReference>
<comment type="caution">
    <text evidence="7">The sequence shown here is derived from an EMBL/GenBank/DDBJ whole genome shotgun (WGS) entry which is preliminary data.</text>
</comment>
<feature type="transmembrane region" description="Helical" evidence="5">
    <location>
        <begin position="16"/>
        <end position="36"/>
    </location>
</feature>
<keyword evidence="4 5" id="KW-0472">Membrane</keyword>
<comment type="subcellular location">
    <subcellularLocation>
        <location evidence="1">Cell membrane</location>
        <topology evidence="1">Multi-pass membrane protein</topology>
    </subcellularLocation>
</comment>
<feature type="transmembrane region" description="Helical" evidence="5">
    <location>
        <begin position="154"/>
        <end position="172"/>
    </location>
</feature>
<organism evidence="7 8">
    <name type="scientific">Lactobacillus delbrueckii subsp. allosunkii</name>
    <dbReference type="NCBI Taxonomy" id="1050107"/>
    <lineage>
        <taxon>Bacteria</taxon>
        <taxon>Bacillati</taxon>
        <taxon>Bacillota</taxon>
        <taxon>Bacilli</taxon>
        <taxon>Lactobacillales</taxon>
        <taxon>Lactobacillaceae</taxon>
        <taxon>Lactobacillus</taxon>
    </lineage>
</organism>
<dbReference type="Pfam" id="PF00664">
    <property type="entry name" value="ABC_membrane"/>
    <property type="match status" value="1"/>
</dbReference>
<protein>
    <submittedName>
        <fullName evidence="7">ABC transporter ATP-binding protein</fullName>
    </submittedName>
</protein>
<evidence type="ECO:0000256" key="4">
    <source>
        <dbReference type="ARBA" id="ARBA00023136"/>
    </source>
</evidence>
<dbReference type="PANTHER" id="PTHR43394:SF1">
    <property type="entry name" value="ATP-BINDING CASSETTE SUB-FAMILY B MEMBER 10, MITOCHONDRIAL"/>
    <property type="match status" value="1"/>
</dbReference>
<keyword evidence="7" id="KW-0547">Nucleotide-binding</keyword>
<dbReference type="AlphaFoldDB" id="A0ABD4SA35"/>
<dbReference type="InterPro" id="IPR011527">
    <property type="entry name" value="ABC1_TM_dom"/>
</dbReference>
<feature type="transmembrane region" description="Helical" evidence="5">
    <location>
        <begin position="237"/>
        <end position="257"/>
    </location>
</feature>
<evidence type="ECO:0000313" key="8">
    <source>
        <dbReference type="Proteomes" id="UP001320314"/>
    </source>
</evidence>
<evidence type="ECO:0000313" key="7">
    <source>
        <dbReference type="EMBL" id="MCD5517639.1"/>
    </source>
</evidence>
<dbReference type="PANTHER" id="PTHR43394">
    <property type="entry name" value="ATP-DEPENDENT PERMEASE MDL1, MITOCHONDRIAL"/>
    <property type="match status" value="1"/>
</dbReference>
<accession>A0ABD4SA35</accession>
<dbReference type="Gene3D" id="1.20.1560.10">
    <property type="entry name" value="ABC transporter type 1, transmembrane domain"/>
    <property type="match status" value="1"/>
</dbReference>
<dbReference type="PROSITE" id="PS50929">
    <property type="entry name" value="ABC_TM1F"/>
    <property type="match status" value="1"/>
</dbReference>
<evidence type="ECO:0000259" key="6">
    <source>
        <dbReference type="PROSITE" id="PS50929"/>
    </source>
</evidence>